<organism evidence="1 2">
    <name type="scientific">Angiostrongylus cantonensis</name>
    <name type="common">Rat lungworm</name>
    <dbReference type="NCBI Taxonomy" id="6313"/>
    <lineage>
        <taxon>Eukaryota</taxon>
        <taxon>Metazoa</taxon>
        <taxon>Ecdysozoa</taxon>
        <taxon>Nematoda</taxon>
        <taxon>Chromadorea</taxon>
        <taxon>Rhabditida</taxon>
        <taxon>Rhabditina</taxon>
        <taxon>Rhabditomorpha</taxon>
        <taxon>Strongyloidea</taxon>
        <taxon>Metastrongylidae</taxon>
        <taxon>Angiostrongylus</taxon>
    </lineage>
</organism>
<dbReference type="AlphaFoldDB" id="A0A0K0D284"/>
<sequence>MQSRSMLEVGPGQSAREIQVHFLREESSTFNYSTPDVLYRQFSREANRMGGPDARAYWTNRGENEIEINDAEMLFSVVQGRSTVKIRVEPCRSSRVPHFSADDRVGFAGPRHSNGEPSTMEGWRCLYCGHVRQTDGRNPPPTCYDGLVPPDFELNGLRSLPVGPLMEQNLSGYGVRRGRVLWRFVPVPYFEGVNVSHPPNGDH</sequence>
<protein>
    <submittedName>
        <fullName evidence="2">Ubiquitin-like domain-containing protein</fullName>
    </submittedName>
</protein>
<dbReference type="Proteomes" id="UP000035642">
    <property type="component" value="Unassembled WGS sequence"/>
</dbReference>
<accession>A0A0K0D284</accession>
<dbReference type="InterPro" id="IPR035127">
    <property type="entry name" value="SL4P"/>
</dbReference>
<reference evidence="1" key="1">
    <citation type="submission" date="2012-09" db="EMBL/GenBank/DDBJ databases">
        <authorList>
            <person name="Martin A.A."/>
        </authorList>
    </citation>
    <scope>NUCLEOTIDE SEQUENCE</scope>
</reference>
<evidence type="ECO:0000313" key="1">
    <source>
        <dbReference type="Proteomes" id="UP000035642"/>
    </source>
</evidence>
<name>A0A0K0D284_ANGCA</name>
<keyword evidence="1" id="KW-1185">Reference proteome</keyword>
<dbReference type="WBParaSite" id="ACAC_0000417901-mRNA-1">
    <property type="protein sequence ID" value="ACAC_0000417901-mRNA-1"/>
    <property type="gene ID" value="ACAC_0000417901"/>
</dbReference>
<reference evidence="2" key="2">
    <citation type="submission" date="2017-02" db="UniProtKB">
        <authorList>
            <consortium name="WormBaseParasite"/>
        </authorList>
    </citation>
    <scope>IDENTIFICATION</scope>
</reference>
<proteinExistence type="predicted"/>
<dbReference type="Pfam" id="PF17618">
    <property type="entry name" value="SL4P"/>
    <property type="match status" value="1"/>
</dbReference>
<evidence type="ECO:0000313" key="2">
    <source>
        <dbReference type="WBParaSite" id="ACAC_0000417901-mRNA-1"/>
    </source>
</evidence>